<dbReference type="RefSeq" id="WP_090760100.1">
    <property type="nucleotide sequence ID" value="NZ_FNFB01000002.1"/>
</dbReference>
<keyword evidence="2" id="KW-1185">Reference proteome</keyword>
<organism evidence="1 2">
    <name type="scientific">Nonomuraea maritima</name>
    <dbReference type="NCBI Taxonomy" id="683260"/>
    <lineage>
        <taxon>Bacteria</taxon>
        <taxon>Bacillati</taxon>
        <taxon>Actinomycetota</taxon>
        <taxon>Actinomycetes</taxon>
        <taxon>Streptosporangiales</taxon>
        <taxon>Streptosporangiaceae</taxon>
        <taxon>Nonomuraea</taxon>
    </lineage>
</organism>
<evidence type="ECO:0008006" key="3">
    <source>
        <dbReference type="Google" id="ProtNLM"/>
    </source>
</evidence>
<dbReference type="EMBL" id="FNFB01000002">
    <property type="protein sequence ID" value="SDJ58538.1"/>
    <property type="molecule type" value="Genomic_DNA"/>
</dbReference>
<accession>A0A1G8UXL2</accession>
<protein>
    <recommendedName>
        <fullName evidence="3">ACT domain-containing protein</fullName>
    </recommendedName>
</protein>
<dbReference type="OrthoDB" id="3541583at2"/>
<name>A0A1G8UXL2_9ACTN</name>
<evidence type="ECO:0000313" key="1">
    <source>
        <dbReference type="EMBL" id="SDJ58538.1"/>
    </source>
</evidence>
<dbReference type="AlphaFoldDB" id="A0A1G8UXL2"/>
<reference evidence="1 2" key="1">
    <citation type="submission" date="2016-10" db="EMBL/GenBank/DDBJ databases">
        <authorList>
            <person name="de Groot N.N."/>
        </authorList>
    </citation>
    <scope>NUCLEOTIDE SEQUENCE [LARGE SCALE GENOMIC DNA]</scope>
    <source>
        <strain evidence="1 2">CGMCC 4.5681</strain>
    </source>
</reference>
<dbReference type="Proteomes" id="UP000198683">
    <property type="component" value="Unassembled WGS sequence"/>
</dbReference>
<evidence type="ECO:0000313" key="2">
    <source>
        <dbReference type="Proteomes" id="UP000198683"/>
    </source>
</evidence>
<sequence>MGEFTEVRATIFGHENAAELAHAILSAGLASSIDIAEVPAPHQDEPAWELTLVTPAPQAPLVEERLRQAGLGATIVTCDAPADR</sequence>
<gene>
    <name evidence="1" type="ORF">SAMN05421874_102312</name>
</gene>
<proteinExistence type="predicted"/>